<dbReference type="CDD" id="cd06262">
    <property type="entry name" value="metallo-hydrolase-like_MBL-fold"/>
    <property type="match status" value="1"/>
</dbReference>
<feature type="domain" description="Metallo-beta-lactamase" evidence="5">
    <location>
        <begin position="12"/>
        <end position="188"/>
    </location>
</feature>
<proteinExistence type="predicted"/>
<dbReference type="PANTHER" id="PTHR46233">
    <property type="entry name" value="HYDROXYACYLGLUTATHIONE HYDROLASE GLOC"/>
    <property type="match status" value="1"/>
</dbReference>
<evidence type="ECO:0000256" key="3">
    <source>
        <dbReference type="ARBA" id="ARBA00022801"/>
    </source>
</evidence>
<evidence type="ECO:0000256" key="4">
    <source>
        <dbReference type="ARBA" id="ARBA00022833"/>
    </source>
</evidence>
<keyword evidence="4" id="KW-0862">Zinc</keyword>
<dbReference type="Pfam" id="PF00753">
    <property type="entry name" value="Lactamase_B"/>
    <property type="match status" value="1"/>
</dbReference>
<accession>A0A9D1MT23</accession>
<organism evidence="6 7">
    <name type="scientific">Candidatus Scybalenecus merdavium</name>
    <dbReference type="NCBI Taxonomy" id="2840939"/>
    <lineage>
        <taxon>Bacteria</taxon>
        <taxon>Bacillati</taxon>
        <taxon>Bacillota</taxon>
        <taxon>Clostridia</taxon>
        <taxon>Eubacteriales</taxon>
        <taxon>Oscillospiraceae</taxon>
        <taxon>Oscillospiraceae incertae sedis</taxon>
        <taxon>Candidatus Scybalenecus</taxon>
    </lineage>
</organism>
<dbReference type="InterPro" id="IPR036866">
    <property type="entry name" value="RibonucZ/Hydroxyglut_hydro"/>
</dbReference>
<dbReference type="Gene3D" id="3.60.15.10">
    <property type="entry name" value="Ribonuclease Z/Hydroxyacylglutathione hydrolase-like"/>
    <property type="match status" value="1"/>
</dbReference>
<reference evidence="6" key="2">
    <citation type="journal article" date="2021" name="PeerJ">
        <title>Extensive microbial diversity within the chicken gut microbiome revealed by metagenomics and culture.</title>
        <authorList>
            <person name="Gilroy R."/>
            <person name="Ravi A."/>
            <person name="Getino M."/>
            <person name="Pursley I."/>
            <person name="Horton D.L."/>
            <person name="Alikhan N.F."/>
            <person name="Baker D."/>
            <person name="Gharbi K."/>
            <person name="Hall N."/>
            <person name="Watson M."/>
            <person name="Adriaenssens E.M."/>
            <person name="Foster-Nyarko E."/>
            <person name="Jarju S."/>
            <person name="Secka A."/>
            <person name="Antonio M."/>
            <person name="Oren A."/>
            <person name="Chaudhuri R.R."/>
            <person name="La Ragione R."/>
            <person name="Hildebrand F."/>
            <person name="Pallen M.J."/>
        </authorList>
    </citation>
    <scope>NUCLEOTIDE SEQUENCE</scope>
    <source>
        <strain evidence="6">CHK176-6737</strain>
    </source>
</reference>
<dbReference type="EMBL" id="DVNM01000005">
    <property type="protein sequence ID" value="HIU68528.1"/>
    <property type="molecule type" value="Genomic_DNA"/>
</dbReference>
<gene>
    <name evidence="6" type="ORF">IAD23_01045</name>
</gene>
<evidence type="ECO:0000256" key="1">
    <source>
        <dbReference type="ARBA" id="ARBA00001947"/>
    </source>
</evidence>
<reference evidence="6" key="1">
    <citation type="submission" date="2020-10" db="EMBL/GenBank/DDBJ databases">
        <authorList>
            <person name="Gilroy R."/>
        </authorList>
    </citation>
    <scope>NUCLEOTIDE SEQUENCE</scope>
    <source>
        <strain evidence="6">CHK176-6737</strain>
    </source>
</reference>
<protein>
    <submittedName>
        <fullName evidence="6">MBL fold metallo-hydrolase</fullName>
    </submittedName>
</protein>
<evidence type="ECO:0000256" key="2">
    <source>
        <dbReference type="ARBA" id="ARBA00022723"/>
    </source>
</evidence>
<dbReference type="GO" id="GO:0046872">
    <property type="term" value="F:metal ion binding"/>
    <property type="evidence" value="ECO:0007669"/>
    <property type="project" value="UniProtKB-KW"/>
</dbReference>
<dbReference type="InterPro" id="IPR001279">
    <property type="entry name" value="Metallo-B-lactamas"/>
</dbReference>
<keyword evidence="2" id="KW-0479">Metal-binding</keyword>
<evidence type="ECO:0000313" key="7">
    <source>
        <dbReference type="Proteomes" id="UP000824125"/>
    </source>
</evidence>
<evidence type="ECO:0000259" key="5">
    <source>
        <dbReference type="SMART" id="SM00849"/>
    </source>
</evidence>
<dbReference type="PANTHER" id="PTHR46233:SF3">
    <property type="entry name" value="HYDROXYACYLGLUTATHIONE HYDROLASE GLOC"/>
    <property type="match status" value="1"/>
</dbReference>
<dbReference type="InterPro" id="IPR051453">
    <property type="entry name" value="MBL_Glyoxalase_II"/>
</dbReference>
<dbReference type="AlphaFoldDB" id="A0A9D1MT23"/>
<keyword evidence="3" id="KW-0378">Hydrolase</keyword>
<dbReference type="Proteomes" id="UP000824125">
    <property type="component" value="Unassembled WGS sequence"/>
</dbReference>
<dbReference type="SMART" id="SM00849">
    <property type="entry name" value="Lactamase_B"/>
    <property type="match status" value="1"/>
</dbReference>
<name>A0A9D1MT23_9FIRM</name>
<comment type="cofactor">
    <cofactor evidence="1">
        <name>Zn(2+)</name>
        <dbReference type="ChEBI" id="CHEBI:29105"/>
    </cofactor>
</comment>
<evidence type="ECO:0000313" key="6">
    <source>
        <dbReference type="EMBL" id="HIU68528.1"/>
    </source>
</evidence>
<sequence>MQIKTLTMGSMDNNCYLLTDEASGKSALIDCPDFNADLVSFVGDADVQYILLTHGHYDHILGVPQVREHWKAMVYIGEPDGPMLESSKLSLAVFTLKDRRQTPCRADFFLRDGKVIRLGETEIQVLATPGHTRGGVCYLCGNALFTGDTLFRLSCGRTDFPGGSSTEMRASLQRLAALAGDYTVYPGHGQASTLDFERRYNTYLR</sequence>
<dbReference type="GO" id="GO:0016787">
    <property type="term" value="F:hydrolase activity"/>
    <property type="evidence" value="ECO:0007669"/>
    <property type="project" value="UniProtKB-KW"/>
</dbReference>
<comment type="caution">
    <text evidence="6">The sequence shown here is derived from an EMBL/GenBank/DDBJ whole genome shotgun (WGS) entry which is preliminary data.</text>
</comment>
<dbReference type="SUPFAM" id="SSF56281">
    <property type="entry name" value="Metallo-hydrolase/oxidoreductase"/>
    <property type="match status" value="1"/>
</dbReference>